<organism evidence="2 3">
    <name type="scientific">Abyssalbus ytuae</name>
    <dbReference type="NCBI Taxonomy" id="2926907"/>
    <lineage>
        <taxon>Bacteria</taxon>
        <taxon>Pseudomonadati</taxon>
        <taxon>Bacteroidota</taxon>
        <taxon>Flavobacteriia</taxon>
        <taxon>Flavobacteriales</taxon>
        <taxon>Flavobacteriaceae</taxon>
        <taxon>Abyssalbus</taxon>
    </lineage>
</organism>
<evidence type="ECO:0000313" key="2">
    <source>
        <dbReference type="EMBL" id="UOB17405.1"/>
    </source>
</evidence>
<gene>
    <name evidence="2" type="ORF">MQE35_16915</name>
</gene>
<dbReference type="EMBL" id="CP094358">
    <property type="protein sequence ID" value="UOB17405.1"/>
    <property type="molecule type" value="Genomic_DNA"/>
</dbReference>
<feature type="domain" description="N-acetyltransferase" evidence="1">
    <location>
        <begin position="3"/>
        <end position="141"/>
    </location>
</feature>
<reference evidence="2" key="1">
    <citation type="submission" date="2022-03" db="EMBL/GenBank/DDBJ databases">
        <title>Description of Abyssus ytuae gen. nov., sp. nov., a novel member of the family Flavobacteriaceae isolated from the sediment of Mariana Trench.</title>
        <authorList>
            <person name="Zhang J."/>
            <person name="Xu X."/>
        </authorList>
    </citation>
    <scope>NUCLEOTIDE SEQUENCE</scope>
    <source>
        <strain evidence="2">MT3330</strain>
    </source>
</reference>
<keyword evidence="3" id="KW-1185">Reference proteome</keyword>
<name>A0A9E6ZN49_9FLAO</name>
<dbReference type="Pfam" id="PF00583">
    <property type="entry name" value="Acetyltransf_1"/>
    <property type="match status" value="1"/>
</dbReference>
<dbReference type="SUPFAM" id="SSF55729">
    <property type="entry name" value="Acyl-CoA N-acyltransferases (Nat)"/>
    <property type="match status" value="1"/>
</dbReference>
<dbReference type="InterPro" id="IPR000182">
    <property type="entry name" value="GNAT_dom"/>
</dbReference>
<sequence>MNFKIELIPSEKMFSIIPLLRILNNTISSETLEQRITEMLKQGYKCVGVYEDDKLIGISGLWILTKYYVGKHIEPDNVIIHPDYQGKGVGKLMMEWIFNYAKSINCEASELNCYVTNNNGIKFWVNSGYKIIGYHFQKKFI</sequence>
<dbReference type="KEGG" id="fbm:MQE35_16915"/>
<protein>
    <submittedName>
        <fullName evidence="2">GNAT family N-acetyltransferase</fullName>
    </submittedName>
</protein>
<evidence type="ECO:0000259" key="1">
    <source>
        <dbReference type="PROSITE" id="PS51186"/>
    </source>
</evidence>
<dbReference type="PROSITE" id="PS51186">
    <property type="entry name" value="GNAT"/>
    <property type="match status" value="1"/>
</dbReference>
<dbReference type="Proteomes" id="UP000831290">
    <property type="component" value="Chromosome"/>
</dbReference>
<proteinExistence type="predicted"/>
<dbReference type="Gene3D" id="3.40.630.30">
    <property type="match status" value="1"/>
</dbReference>
<dbReference type="GO" id="GO:0016747">
    <property type="term" value="F:acyltransferase activity, transferring groups other than amino-acyl groups"/>
    <property type="evidence" value="ECO:0007669"/>
    <property type="project" value="InterPro"/>
</dbReference>
<dbReference type="RefSeq" id="WP_255842837.1">
    <property type="nucleotide sequence ID" value="NZ_CP094358.1"/>
</dbReference>
<accession>A0A9E6ZN49</accession>
<dbReference type="AlphaFoldDB" id="A0A9E6ZN49"/>
<evidence type="ECO:0000313" key="3">
    <source>
        <dbReference type="Proteomes" id="UP000831290"/>
    </source>
</evidence>
<dbReference type="InterPro" id="IPR016181">
    <property type="entry name" value="Acyl_CoA_acyltransferase"/>
</dbReference>
<dbReference type="CDD" id="cd04301">
    <property type="entry name" value="NAT_SF"/>
    <property type="match status" value="1"/>
</dbReference>